<organism evidence="3 4">
    <name type="scientific">Paramecium sonneborni</name>
    <dbReference type="NCBI Taxonomy" id="65129"/>
    <lineage>
        <taxon>Eukaryota</taxon>
        <taxon>Sar</taxon>
        <taxon>Alveolata</taxon>
        <taxon>Ciliophora</taxon>
        <taxon>Intramacronucleata</taxon>
        <taxon>Oligohymenophorea</taxon>
        <taxon>Peniculida</taxon>
        <taxon>Parameciidae</taxon>
        <taxon>Paramecium</taxon>
    </lineage>
</organism>
<evidence type="ECO:0000313" key="4">
    <source>
        <dbReference type="Proteomes" id="UP000692954"/>
    </source>
</evidence>
<dbReference type="Proteomes" id="UP000692954">
    <property type="component" value="Unassembled WGS sequence"/>
</dbReference>
<feature type="transmembrane region" description="Helical" evidence="1">
    <location>
        <begin position="253"/>
        <end position="271"/>
    </location>
</feature>
<dbReference type="InterPro" id="IPR013099">
    <property type="entry name" value="K_chnl_dom"/>
</dbReference>
<dbReference type="GO" id="GO:0035725">
    <property type="term" value="P:sodium ion transmembrane transport"/>
    <property type="evidence" value="ECO:0007669"/>
    <property type="project" value="TreeGrafter"/>
</dbReference>
<feature type="transmembrane region" description="Helical" evidence="1">
    <location>
        <begin position="291"/>
        <end position="314"/>
    </location>
</feature>
<reference evidence="3" key="1">
    <citation type="submission" date="2021-01" db="EMBL/GenBank/DDBJ databases">
        <authorList>
            <consortium name="Genoscope - CEA"/>
            <person name="William W."/>
        </authorList>
    </citation>
    <scope>NUCLEOTIDE SEQUENCE</scope>
</reference>
<evidence type="ECO:0000259" key="2">
    <source>
        <dbReference type="PROSITE" id="PS50042"/>
    </source>
</evidence>
<dbReference type="PANTHER" id="PTHR45689">
    <property type="entry name" value="I[[H]] CHANNEL, ISOFORM E"/>
    <property type="match status" value="1"/>
</dbReference>
<evidence type="ECO:0000256" key="1">
    <source>
        <dbReference type="SAM" id="Phobius"/>
    </source>
</evidence>
<dbReference type="GO" id="GO:0005249">
    <property type="term" value="F:voltage-gated potassium channel activity"/>
    <property type="evidence" value="ECO:0007669"/>
    <property type="project" value="TreeGrafter"/>
</dbReference>
<proteinExistence type="predicted"/>
<gene>
    <name evidence="3" type="ORF">PSON_ATCC_30995.1.T0250127</name>
</gene>
<keyword evidence="1" id="KW-1133">Transmembrane helix</keyword>
<feature type="transmembrane region" description="Helical" evidence="1">
    <location>
        <begin position="190"/>
        <end position="208"/>
    </location>
</feature>
<feature type="transmembrane region" description="Helical" evidence="1">
    <location>
        <begin position="344"/>
        <end position="362"/>
    </location>
</feature>
<dbReference type="Pfam" id="PF00027">
    <property type="entry name" value="cNMP_binding"/>
    <property type="match status" value="1"/>
</dbReference>
<accession>A0A8S1LWL6</accession>
<protein>
    <recommendedName>
        <fullName evidence="2">Cyclic nucleotide-binding domain-containing protein</fullName>
    </recommendedName>
</protein>
<keyword evidence="1" id="KW-0812">Transmembrane</keyword>
<dbReference type="EMBL" id="CAJJDN010000025">
    <property type="protein sequence ID" value="CAD8069196.1"/>
    <property type="molecule type" value="Genomic_DNA"/>
</dbReference>
<feature type="transmembrane region" description="Helical" evidence="1">
    <location>
        <begin position="158"/>
        <end position="178"/>
    </location>
</feature>
<comment type="caution">
    <text evidence="3">The sequence shown here is derived from an EMBL/GenBank/DDBJ whole genome shotgun (WGS) entry which is preliminary data.</text>
</comment>
<dbReference type="PROSITE" id="PS50042">
    <property type="entry name" value="CNMP_BINDING_3"/>
    <property type="match status" value="1"/>
</dbReference>
<dbReference type="AlphaFoldDB" id="A0A8S1LWL6"/>
<feature type="transmembrane region" description="Helical" evidence="1">
    <location>
        <begin position="374"/>
        <end position="393"/>
    </location>
</feature>
<sequence length="824" mass="97575">MSFNFNIEEYDSNPQILASPKGPQISLKNTFGINKPDSQVCSLYSEGDEAMKNSLKQNQQQQFIIQNSDTQLAVKKSRTHLNPLQQLHQLAAKNILVKQFTQNLFMKSYILSKDYYDKIMQFEQFLSNKNLDNFQDKSQNSIIPVFEAFSIQMKIWDALMIIQYLLQLWFLPFSISFYRLNYDISLLKEILSIITLINIAITFNRKIFHKGEYIVNRQKIFRQYIKSSLMGDLIQFITWISLIFLNQKLEDQIYMIILGIFLVFSCIYSLLRKTEYYIDSYYNKGNLSNFLDLFILIIQIYYVAHYMACIWHLVGDIGIYFEESTWLTEYGFINESISVKYNYSFYWATMTMVTVGYGDITARNKYEILTSNVMMIFSSCIFAYSMNSIGIILKSINDSKLNYRRNMTCINSYMQQNQVDQAIQEKVRNYVKYLHQKEQDSLEDSENSLKYLPKGLKAEVKRDIAQKLIQKIKILQQNFSHSTLNMLIHHLKIQNFTPGEYIYHQNEQQHFLYYINSGQVQINEEQSQTQIQVLKSNSTFNEYSFFTEQSTKTNAQSLGFTQIIKINRKTFLKILKDNQKDLEQFYNIKDTILLYNDYSHFLKKCNFCGFLKHESIDCPLITYQPNKLKCIKKQYNGSQNQERKYFKRHYHYVPSRTRFIEIKNTISYVRDNYFSDQILDEKNVDKIPGKQNKEDPISDSPNNELLSLEKNIKDDVEHIPQKASKIRIGSISVEGNNMIVLRASKLQNIQQVNTEYKSYAQNQLDQFLQVGNEIKMDSYFNYQKYMRHNNLIYIINSLKKFRRKIRISQKKIKIIESNKVSEKP</sequence>
<feature type="domain" description="Cyclic nucleotide-binding" evidence="2">
    <location>
        <begin position="475"/>
        <end position="575"/>
    </location>
</feature>
<dbReference type="GO" id="GO:0003254">
    <property type="term" value="P:regulation of membrane depolarization"/>
    <property type="evidence" value="ECO:0007669"/>
    <property type="project" value="TreeGrafter"/>
</dbReference>
<keyword evidence="1" id="KW-0472">Membrane</keyword>
<dbReference type="SMART" id="SM00100">
    <property type="entry name" value="cNMP"/>
    <property type="match status" value="1"/>
</dbReference>
<dbReference type="OrthoDB" id="295056at2759"/>
<dbReference type="Pfam" id="PF07885">
    <property type="entry name" value="Ion_trans_2"/>
    <property type="match status" value="1"/>
</dbReference>
<dbReference type="GO" id="GO:0098855">
    <property type="term" value="C:HCN channel complex"/>
    <property type="evidence" value="ECO:0007669"/>
    <property type="project" value="TreeGrafter"/>
</dbReference>
<dbReference type="PANTHER" id="PTHR45689:SF5">
    <property type="entry name" value="I[[H]] CHANNEL, ISOFORM E"/>
    <property type="match status" value="1"/>
</dbReference>
<dbReference type="InterPro" id="IPR000595">
    <property type="entry name" value="cNMP-bd_dom"/>
</dbReference>
<dbReference type="CDD" id="cd00038">
    <property type="entry name" value="CAP_ED"/>
    <property type="match status" value="1"/>
</dbReference>
<dbReference type="InterPro" id="IPR051413">
    <property type="entry name" value="K/Na_HCN_channel"/>
</dbReference>
<name>A0A8S1LWL6_9CILI</name>
<keyword evidence="4" id="KW-1185">Reference proteome</keyword>
<evidence type="ECO:0000313" key="3">
    <source>
        <dbReference type="EMBL" id="CAD8069196.1"/>
    </source>
</evidence>
<feature type="transmembrane region" description="Helical" evidence="1">
    <location>
        <begin position="229"/>
        <end position="247"/>
    </location>
</feature>